<accession>A0A7S4QLK8</accession>
<organism evidence="2">
    <name type="scientific">Ditylum brightwellii</name>
    <dbReference type="NCBI Taxonomy" id="49249"/>
    <lineage>
        <taxon>Eukaryota</taxon>
        <taxon>Sar</taxon>
        <taxon>Stramenopiles</taxon>
        <taxon>Ochrophyta</taxon>
        <taxon>Bacillariophyta</taxon>
        <taxon>Mediophyceae</taxon>
        <taxon>Lithodesmiophycidae</taxon>
        <taxon>Lithodesmiales</taxon>
        <taxon>Lithodesmiaceae</taxon>
        <taxon>Ditylum</taxon>
    </lineage>
</organism>
<feature type="transmembrane region" description="Helical" evidence="1">
    <location>
        <begin position="267"/>
        <end position="290"/>
    </location>
</feature>
<reference evidence="2" key="1">
    <citation type="submission" date="2021-01" db="EMBL/GenBank/DDBJ databases">
        <authorList>
            <person name="Corre E."/>
            <person name="Pelletier E."/>
            <person name="Niang G."/>
            <person name="Scheremetjew M."/>
            <person name="Finn R."/>
            <person name="Kale V."/>
            <person name="Holt S."/>
            <person name="Cochrane G."/>
            <person name="Meng A."/>
            <person name="Brown T."/>
            <person name="Cohen L."/>
        </authorList>
    </citation>
    <scope>NUCLEOTIDE SEQUENCE</scope>
    <source>
        <strain evidence="2">GSO104</strain>
    </source>
</reference>
<keyword evidence="1" id="KW-0812">Transmembrane</keyword>
<sequence>MCLQNQIDRMANAHYRRSQHYILYFYVILASLVASSKVFQETTKTTFYPQLSAFINFSLSEERRHLDLLLEDTPTVAPTKQGITVPNATMAPKSMVDNVFADLLPVSLPTIKLDLHLPKGEIGNLNAMVVESHVEDFFNDAFQAEFTNEPSLFSHVEIRNESFKQSSLRRILYHSNGPISKVTIIFVGMAFFKHEPLPTTEGIHTLLTKWFGGRESEDNDAIDSDVSFRKSLRHSKDSDLAKVVSYDVTIDYVAPTPHSDASLDKGILALAISIALFSLAIFMFGSLMGCCRCRKQKIKEEEKTVNVEKKKKQVVKKIIPPKWDNMSYAGLSVEDSCSDYTGLMQQVSDYCNPKTPLSDLGLLAPTVSISSKSSTPSPAITYQQVHD</sequence>
<evidence type="ECO:0000256" key="1">
    <source>
        <dbReference type="SAM" id="Phobius"/>
    </source>
</evidence>
<dbReference type="AlphaFoldDB" id="A0A7S4QLK8"/>
<keyword evidence="1" id="KW-0472">Membrane</keyword>
<protein>
    <submittedName>
        <fullName evidence="2">Uncharacterized protein</fullName>
    </submittedName>
</protein>
<keyword evidence="1" id="KW-1133">Transmembrane helix</keyword>
<name>A0A7S4QLK8_9STRA</name>
<feature type="transmembrane region" description="Helical" evidence="1">
    <location>
        <begin position="21"/>
        <end position="39"/>
    </location>
</feature>
<proteinExistence type="predicted"/>
<evidence type="ECO:0000313" key="2">
    <source>
        <dbReference type="EMBL" id="CAE4587307.1"/>
    </source>
</evidence>
<gene>
    <name evidence="2" type="ORF">DBRI00130_LOCUS4580</name>
</gene>
<dbReference type="EMBL" id="HBNS01005629">
    <property type="protein sequence ID" value="CAE4587307.1"/>
    <property type="molecule type" value="Transcribed_RNA"/>
</dbReference>